<dbReference type="RefSeq" id="WP_343953831.1">
    <property type="nucleotide sequence ID" value="NZ_BAAAHQ010000040.1"/>
</dbReference>
<dbReference type="Proteomes" id="UP001501578">
    <property type="component" value="Unassembled WGS sequence"/>
</dbReference>
<keyword evidence="6" id="KW-0418">Kinase</keyword>
<evidence type="ECO:0000256" key="4">
    <source>
        <dbReference type="ARBA" id="ARBA00022679"/>
    </source>
</evidence>
<keyword evidence="9" id="KW-0472">Membrane</keyword>
<name>A0ABP4BDM9_9ACTN</name>
<evidence type="ECO:0000313" key="12">
    <source>
        <dbReference type="Proteomes" id="UP001501578"/>
    </source>
</evidence>
<evidence type="ECO:0000256" key="1">
    <source>
        <dbReference type="ARBA" id="ARBA00000085"/>
    </source>
</evidence>
<accession>A0ABP4BDM9</accession>
<dbReference type="EMBL" id="BAAAHQ010000040">
    <property type="protein sequence ID" value="GAA0947153.1"/>
    <property type="molecule type" value="Genomic_DNA"/>
</dbReference>
<evidence type="ECO:0000256" key="7">
    <source>
        <dbReference type="ARBA" id="ARBA00022840"/>
    </source>
</evidence>
<keyword evidence="12" id="KW-1185">Reference proteome</keyword>
<dbReference type="PANTHER" id="PTHR24421:SF10">
    <property type="entry name" value="NITRATE_NITRITE SENSOR PROTEIN NARQ"/>
    <property type="match status" value="1"/>
</dbReference>
<gene>
    <name evidence="11" type="ORF">GCM10009560_63420</name>
</gene>
<proteinExistence type="predicted"/>
<feature type="transmembrane region" description="Helical" evidence="9">
    <location>
        <begin position="132"/>
        <end position="156"/>
    </location>
</feature>
<dbReference type="Gene3D" id="3.30.565.10">
    <property type="entry name" value="Histidine kinase-like ATPase, C-terminal domain"/>
    <property type="match status" value="1"/>
</dbReference>
<keyword evidence="5" id="KW-0547">Nucleotide-binding</keyword>
<keyword evidence="3" id="KW-0597">Phosphoprotein</keyword>
<dbReference type="InterPro" id="IPR050482">
    <property type="entry name" value="Sensor_HK_TwoCompSys"/>
</dbReference>
<dbReference type="Gene3D" id="1.20.5.1930">
    <property type="match status" value="1"/>
</dbReference>
<evidence type="ECO:0000256" key="3">
    <source>
        <dbReference type="ARBA" id="ARBA00022553"/>
    </source>
</evidence>
<dbReference type="Pfam" id="PF07730">
    <property type="entry name" value="HisKA_3"/>
    <property type="match status" value="1"/>
</dbReference>
<organism evidence="11 12">
    <name type="scientific">Nonomuraea longicatena</name>
    <dbReference type="NCBI Taxonomy" id="83682"/>
    <lineage>
        <taxon>Bacteria</taxon>
        <taxon>Bacillati</taxon>
        <taxon>Actinomycetota</taxon>
        <taxon>Actinomycetes</taxon>
        <taxon>Streptosporangiales</taxon>
        <taxon>Streptosporangiaceae</taxon>
        <taxon>Nonomuraea</taxon>
    </lineage>
</organism>
<keyword evidence="7" id="KW-0067">ATP-binding</keyword>
<sequence>MDGQIRWLSRGVIAVTSALWALTPLAFLVTGDVLSAAVSATLLGGLLVVYTRAVADRVKGAPAVRPLRTVACFALIVYGALPFLGPVWIYTPFTVAAAGLLLLRFRLAVTVLVAVTVLEFPLTRLLQDPSPVAALQNSAGVSAAAVVLFGLVRYAASVRELRELRAALADNAVDQDRARLAGELHDLLGQTLTSITLKTELAAALMPLDRQRAVGEVSSAIAIAAEAREQIGDVVAARRLLDVGAELSAAIALVELAGADCDLHLGISEIDERTGDALGWVVREMATNIVRHSDARHCRISLDSADGRIRLLIRNDGVRHEPGRRRGSGLDGLRRRVAALGGALTADATGDDFEVRVWLPVADDQEKVVSVDSSTAG</sequence>
<comment type="catalytic activity">
    <reaction evidence="1">
        <text>ATP + protein L-histidine = ADP + protein N-phospho-L-histidine.</text>
        <dbReference type="EC" id="2.7.13.3"/>
    </reaction>
</comment>
<evidence type="ECO:0000256" key="9">
    <source>
        <dbReference type="SAM" id="Phobius"/>
    </source>
</evidence>
<reference evidence="12" key="1">
    <citation type="journal article" date="2019" name="Int. J. Syst. Evol. Microbiol.">
        <title>The Global Catalogue of Microorganisms (GCM) 10K type strain sequencing project: providing services to taxonomists for standard genome sequencing and annotation.</title>
        <authorList>
            <consortium name="The Broad Institute Genomics Platform"/>
            <consortium name="The Broad Institute Genome Sequencing Center for Infectious Disease"/>
            <person name="Wu L."/>
            <person name="Ma J."/>
        </authorList>
    </citation>
    <scope>NUCLEOTIDE SEQUENCE [LARGE SCALE GENOMIC DNA]</scope>
    <source>
        <strain evidence="12">JCM 11136</strain>
    </source>
</reference>
<protein>
    <recommendedName>
        <fullName evidence="2">histidine kinase</fullName>
        <ecNumber evidence="2">2.7.13.3</ecNumber>
    </recommendedName>
</protein>
<dbReference type="EC" id="2.7.13.3" evidence="2"/>
<dbReference type="InterPro" id="IPR036890">
    <property type="entry name" value="HATPase_C_sf"/>
</dbReference>
<evidence type="ECO:0000256" key="8">
    <source>
        <dbReference type="ARBA" id="ARBA00023012"/>
    </source>
</evidence>
<comment type="caution">
    <text evidence="11">The sequence shown here is derived from an EMBL/GenBank/DDBJ whole genome shotgun (WGS) entry which is preliminary data.</text>
</comment>
<keyword evidence="4" id="KW-0808">Transferase</keyword>
<feature type="transmembrane region" description="Helical" evidence="9">
    <location>
        <begin position="67"/>
        <end position="89"/>
    </location>
</feature>
<feature type="domain" description="Signal transduction histidine kinase subgroup 3 dimerisation and phosphoacceptor" evidence="10">
    <location>
        <begin position="177"/>
        <end position="236"/>
    </location>
</feature>
<evidence type="ECO:0000256" key="5">
    <source>
        <dbReference type="ARBA" id="ARBA00022741"/>
    </source>
</evidence>
<evidence type="ECO:0000259" key="10">
    <source>
        <dbReference type="Pfam" id="PF07730"/>
    </source>
</evidence>
<feature type="transmembrane region" description="Helical" evidence="9">
    <location>
        <begin position="33"/>
        <end position="55"/>
    </location>
</feature>
<dbReference type="CDD" id="cd16917">
    <property type="entry name" value="HATPase_UhpB-NarQ-NarX-like"/>
    <property type="match status" value="1"/>
</dbReference>
<feature type="transmembrane region" description="Helical" evidence="9">
    <location>
        <begin position="7"/>
        <end position="27"/>
    </location>
</feature>
<feature type="transmembrane region" description="Helical" evidence="9">
    <location>
        <begin position="95"/>
        <end position="120"/>
    </location>
</feature>
<dbReference type="InterPro" id="IPR011712">
    <property type="entry name" value="Sig_transdc_His_kin_sub3_dim/P"/>
</dbReference>
<keyword evidence="9" id="KW-1133">Transmembrane helix</keyword>
<evidence type="ECO:0000256" key="2">
    <source>
        <dbReference type="ARBA" id="ARBA00012438"/>
    </source>
</evidence>
<keyword evidence="8" id="KW-0902">Two-component regulatory system</keyword>
<dbReference type="SUPFAM" id="SSF55874">
    <property type="entry name" value="ATPase domain of HSP90 chaperone/DNA topoisomerase II/histidine kinase"/>
    <property type="match status" value="1"/>
</dbReference>
<dbReference type="PANTHER" id="PTHR24421">
    <property type="entry name" value="NITRATE/NITRITE SENSOR PROTEIN NARX-RELATED"/>
    <property type="match status" value="1"/>
</dbReference>
<evidence type="ECO:0000256" key="6">
    <source>
        <dbReference type="ARBA" id="ARBA00022777"/>
    </source>
</evidence>
<evidence type="ECO:0000313" key="11">
    <source>
        <dbReference type="EMBL" id="GAA0947153.1"/>
    </source>
</evidence>
<keyword evidence="9" id="KW-0812">Transmembrane</keyword>